<name>G0MVE9_CAEBE</name>
<dbReference type="GO" id="GO:0051301">
    <property type="term" value="P:cell division"/>
    <property type="evidence" value="ECO:0007669"/>
    <property type="project" value="UniProtKB-KW"/>
</dbReference>
<dbReference type="GO" id="GO:0007091">
    <property type="term" value="P:metaphase/anaphase transition of mitotic cell cycle"/>
    <property type="evidence" value="ECO:0007669"/>
    <property type="project" value="TreeGrafter"/>
</dbReference>
<dbReference type="GO" id="GO:0005680">
    <property type="term" value="C:anaphase-promoting complex"/>
    <property type="evidence" value="ECO:0007669"/>
    <property type="project" value="InterPro"/>
</dbReference>
<dbReference type="FunCoup" id="G0MVE9">
    <property type="interactions" value="106"/>
</dbReference>
<evidence type="ECO:0000256" key="2">
    <source>
        <dbReference type="ARBA" id="ARBA00022618"/>
    </source>
</evidence>
<gene>
    <name evidence="5" type="primary">Cbn-mat-2</name>
    <name evidence="5" type="ORF">CAEBREN_22531</name>
</gene>
<dbReference type="STRING" id="135651.G0MVE9"/>
<reference evidence="6" key="1">
    <citation type="submission" date="2011-07" db="EMBL/GenBank/DDBJ databases">
        <authorList>
            <consortium name="Caenorhabditis brenneri Sequencing and Analysis Consortium"/>
            <person name="Wilson R.K."/>
        </authorList>
    </citation>
    <scope>NUCLEOTIDE SEQUENCE [LARGE SCALE GENOMIC DNA]</scope>
    <source>
        <strain evidence="6">PB2801</strain>
    </source>
</reference>
<dbReference type="PANTHER" id="PTHR12827">
    <property type="entry name" value="MEIOTIC CHECKPOINT REGULATOR TSG24 FAMILY MEMBER"/>
    <property type="match status" value="1"/>
</dbReference>
<dbReference type="EMBL" id="GL379814">
    <property type="protein sequence ID" value="EGT44928.1"/>
    <property type="molecule type" value="Genomic_DNA"/>
</dbReference>
<organism evidence="6">
    <name type="scientific">Caenorhabditis brenneri</name>
    <name type="common">Nematode worm</name>
    <dbReference type="NCBI Taxonomy" id="135651"/>
    <lineage>
        <taxon>Eukaryota</taxon>
        <taxon>Metazoa</taxon>
        <taxon>Ecdysozoa</taxon>
        <taxon>Nematoda</taxon>
        <taxon>Chromadorea</taxon>
        <taxon>Rhabditida</taxon>
        <taxon>Rhabditina</taxon>
        <taxon>Rhabditomorpha</taxon>
        <taxon>Rhabditoidea</taxon>
        <taxon>Rhabditidae</taxon>
        <taxon>Peloderinae</taxon>
        <taxon>Caenorhabditis</taxon>
    </lineage>
</organism>
<keyword evidence="3" id="KW-0498">Mitosis</keyword>
<evidence type="ECO:0000256" key="3">
    <source>
        <dbReference type="ARBA" id="ARBA00022776"/>
    </source>
</evidence>
<dbReference type="OrthoDB" id="26401at2759"/>
<evidence type="ECO:0000256" key="1">
    <source>
        <dbReference type="ARBA" id="ARBA00010547"/>
    </source>
</evidence>
<accession>G0MVE9</accession>
<dbReference type="InterPro" id="IPR011989">
    <property type="entry name" value="ARM-like"/>
</dbReference>
<sequence length="1462" mass="164521">MVNDEVPGSSSSPTQSYCRLQTTASPFHVSHFTQMCRRGNSNADLLRDFTRMLRDTPANFSKNVPAHEGVDFGDLERDPDVDLLLSKVCLDCVYVEPKKGAIPKANKIFVSTFLSDMYLNLVSAEGKVMKIIPVWKNAETTKRNLLGTIEPVTVECVDAAFVMKSGITVTLGSDFTTTMYGGNEKISPLFIEELTNTREGMDFRLFPYSDNHIAALNEMRCIVLEIPPTVRSKTSSDLMRKCFTHMDREFAKKLLRKWRSVKRDDDLDRMEFEENEISEVAIFMLQSVGIRLTSVVKEPRAETPDGHGGKQMRPRMSDEEVLALMKGCFDDLSTKRTHDPDTGEPIEFPRRYTVELDNASGTDSEYVRDLMNAFHSQCEEWGINSLMHTVLLELAPYTYFLCKFLKLRDYEEYYQNLFRSHFTDYEFLIKFSNEEHEAYLARVPEVVPFWSLNVIISHLIDKRTASENLQPIPKPLSKELVRLLVVIATGRHLLGSDVELECRLFIGEDWKRRLGLTTDTLRSFRNIMKDSRLKAAERANQLMNMFKFDSIYLDYIQTAIKILLLKYQADAFAGAQSIVPNKCIYATPEESHSIAQLRWKDDIRKSNIELMLNSTRPVLIATNILRKSDEDNMKELQDRYLTQTSFRTFSQPFGRAYLDFRTSVPSLLTSLYIPRLCVGGMVYPARVTCDPPTSDVFKQCTEWGNFYNSLAAALRLGASDVVKIDNEWIVMVSKNIKSTAVIGGLTLGFGLNGHLAPFNMYHAHQMLSTFDKFHSIALLIGLPASNFTTCDLQIHKILATYLTFLMGPTPLEIKIDYAIQTAAVSGLGLLFADSGNMNIAKKLINEIGKAPNKDEEPITDRPAYKLAAGFALGLIMLGKGNGAASNVIPFKQNIPPMSQRLVYMMNGMRRDQCVFLPQSASPIVNEPSNLPFSNVGLMSSSQTANHVKEGDNINIHHCSEPAAIALGMMFMKTNNEFVAGSLALPDTITDIERIKPDSMYSRVLGYCLVMWDKIEPTHEFVKSLIPEVIQQYATSALHFGIPIPKDEDGEDVHEIMNDTEEKYWAEIIDTSTISQTFLYTVSAACMAIALKYSSCGGPEGHSIADNAFKLIEFYTKIVLPDGKSTKDMGSVRMCLYAGSFTRSSCFSMLVTAMSILRVGTGDLTVLRYARLLRMCDKPEGDWIAMGKKHFEQTVAHQALGILMMGEGRYAFKKDDLSIALTIISTFPTMPHSVSDNSHYHQPLRFLWSMAVEPRLLVPFDTAENCVVEVDVTIITKATRPSELSVVYKQKAPSLLPPLEEIESISVGGGNYEVVHINLQTPEELKVMKDVMSIGQGRIMLKRYNIEPDRKVDEASALYGQPFNVVSLLEREDSSLEIDDEEIRNIMQTIDEELKLNSSDEYPNVQVQLNCVKDIAERTPTALLEIQLQSLKLLGGSLDLWPDEVNVANTVYGLSEKLQAMKT</sequence>
<dbReference type="OMA" id="DNEWIVM"/>
<dbReference type="Gene3D" id="1.25.10.10">
    <property type="entry name" value="Leucine-rich Repeat Variant"/>
    <property type="match status" value="1"/>
</dbReference>
<dbReference type="GO" id="GO:0031145">
    <property type="term" value="P:anaphase-promoting complex-dependent catabolic process"/>
    <property type="evidence" value="ECO:0007669"/>
    <property type="project" value="TreeGrafter"/>
</dbReference>
<dbReference type="Proteomes" id="UP000008068">
    <property type="component" value="Unassembled WGS sequence"/>
</dbReference>
<evidence type="ECO:0000313" key="5">
    <source>
        <dbReference type="EMBL" id="EGT44928.1"/>
    </source>
</evidence>
<dbReference type="InterPro" id="IPR024990">
    <property type="entry name" value="Apc1"/>
</dbReference>
<dbReference type="GO" id="GO:0070979">
    <property type="term" value="P:protein K11-linked ubiquitination"/>
    <property type="evidence" value="ECO:0007669"/>
    <property type="project" value="TreeGrafter"/>
</dbReference>
<proteinExistence type="inferred from homology"/>
<protein>
    <submittedName>
        <fullName evidence="5">CBN-MAT-2 protein</fullName>
    </submittedName>
</protein>
<keyword evidence="4" id="KW-0131">Cell cycle</keyword>
<keyword evidence="2" id="KW-0132">Cell division</keyword>
<dbReference type="eggNOG" id="KOG1858">
    <property type="taxonomic scope" value="Eukaryota"/>
</dbReference>
<dbReference type="GO" id="GO:0060090">
    <property type="term" value="F:molecular adaptor activity"/>
    <property type="evidence" value="ECO:0007669"/>
    <property type="project" value="TreeGrafter"/>
</dbReference>
<dbReference type="HOGENOM" id="CLU_248475_0_0_1"/>
<dbReference type="InParanoid" id="G0MVE9"/>
<comment type="similarity">
    <text evidence="1">Belongs to the APC1 family.</text>
</comment>
<evidence type="ECO:0000313" key="6">
    <source>
        <dbReference type="Proteomes" id="UP000008068"/>
    </source>
</evidence>
<dbReference type="FunFam" id="1.25.10.10:FF:001015">
    <property type="entry name" value="Anaphase-promoting complex subunit 1"/>
    <property type="match status" value="1"/>
</dbReference>
<evidence type="ECO:0000256" key="4">
    <source>
        <dbReference type="ARBA" id="ARBA00023306"/>
    </source>
</evidence>
<keyword evidence="6" id="KW-1185">Reference proteome</keyword>
<dbReference type="PANTHER" id="PTHR12827:SF3">
    <property type="entry name" value="ANAPHASE-PROMOTING COMPLEX SUBUNIT 1"/>
    <property type="match status" value="1"/>
</dbReference>